<keyword evidence="4" id="KW-1185">Reference proteome</keyword>
<evidence type="ECO:0000313" key="4">
    <source>
        <dbReference type="Proteomes" id="UP001327560"/>
    </source>
</evidence>
<reference evidence="3 4" key="1">
    <citation type="submission" date="2023-10" db="EMBL/GenBank/DDBJ databases">
        <title>Chromosome-scale genome assembly provides insights into flower coloration mechanisms of Canna indica.</title>
        <authorList>
            <person name="Li C."/>
        </authorList>
    </citation>
    <scope>NUCLEOTIDE SEQUENCE [LARGE SCALE GENOMIC DNA]</scope>
    <source>
        <tissue evidence="3">Flower</tissue>
    </source>
</reference>
<accession>A0AAQ3JZN6</accession>
<dbReference type="PANTHER" id="PTHR33700:SF4">
    <property type="entry name" value="MYB-LIKE PROTEIN X"/>
    <property type="match status" value="1"/>
</dbReference>
<dbReference type="AlphaFoldDB" id="A0AAQ3JZN6"/>
<keyword evidence="2" id="KW-1133">Transmembrane helix</keyword>
<feature type="region of interest" description="Disordered" evidence="1">
    <location>
        <begin position="52"/>
        <end position="121"/>
    </location>
</feature>
<keyword evidence="2" id="KW-0812">Transmembrane</keyword>
<dbReference type="EMBL" id="CP136891">
    <property type="protein sequence ID" value="WOK99213.1"/>
    <property type="molecule type" value="Genomic_DNA"/>
</dbReference>
<keyword evidence="2" id="KW-0472">Membrane</keyword>
<name>A0AAQ3JZN6_9LILI</name>
<evidence type="ECO:0000256" key="1">
    <source>
        <dbReference type="SAM" id="MobiDB-lite"/>
    </source>
</evidence>
<feature type="transmembrane region" description="Helical" evidence="2">
    <location>
        <begin position="20"/>
        <end position="37"/>
    </location>
</feature>
<organism evidence="3 4">
    <name type="scientific">Canna indica</name>
    <name type="common">Indian-shot</name>
    <dbReference type="NCBI Taxonomy" id="4628"/>
    <lineage>
        <taxon>Eukaryota</taxon>
        <taxon>Viridiplantae</taxon>
        <taxon>Streptophyta</taxon>
        <taxon>Embryophyta</taxon>
        <taxon>Tracheophyta</taxon>
        <taxon>Spermatophyta</taxon>
        <taxon>Magnoliopsida</taxon>
        <taxon>Liliopsida</taxon>
        <taxon>Zingiberales</taxon>
        <taxon>Cannaceae</taxon>
        <taxon>Canna</taxon>
    </lineage>
</organism>
<protein>
    <submittedName>
        <fullName evidence="3">Uncharacterized protein</fullName>
    </submittedName>
</protein>
<feature type="compositionally biased region" description="Basic and acidic residues" evidence="1">
    <location>
        <begin position="64"/>
        <end position="77"/>
    </location>
</feature>
<proteinExistence type="predicted"/>
<evidence type="ECO:0000256" key="2">
    <source>
        <dbReference type="SAM" id="Phobius"/>
    </source>
</evidence>
<dbReference type="Proteomes" id="UP001327560">
    <property type="component" value="Chromosome 2"/>
</dbReference>
<evidence type="ECO:0000313" key="3">
    <source>
        <dbReference type="EMBL" id="WOK99213.1"/>
    </source>
</evidence>
<dbReference type="PANTHER" id="PTHR33700">
    <property type="entry name" value="MYB-LIKE PROTEIN X"/>
    <property type="match status" value="1"/>
</dbReference>
<feature type="region of interest" description="Disordered" evidence="1">
    <location>
        <begin position="292"/>
        <end position="327"/>
    </location>
</feature>
<sequence>MLRQVATRNQRSKGFTLKNALQLCLLVIVCSWIIYQIKHSYDHQRKAYEDSNYKKPSQSSAKFHSKDLPHTRTKDAAEDTAQDLKHKKVRAKETKVVDNQRYQDVSREARENSFNGDDASSEVVQGAPVVEHDVLPQEAPQGDLKHDDHLVISEDSGIRNFDEKQMDNVERKRRDFEGYNSSAPKLLDVSEADMKYQANLTRNESESDMKLSSEKLIFDLTAKNFTSVADNKDTQINLTEVKKEINLTPLQSGKTVLHSAQDQNATMEIRNAWEISTVEYMEMKNQDFKNIDREEHPTTNNKTNAAPVVSNETFPLGGCGGEKRCSQ</sequence>
<gene>
    <name evidence="3" type="ORF">Cni_G07925</name>
</gene>